<sequence length="536" mass="59446">MDDHRHVGFHVFSNSELEKAKPEYILSRMLSTKAAISTDASLADWNQRAKEDASLPPGTDTVIKLPNTPERLSSLHSDYKNHLAVLEAFRDVPIALRAPIHVPAVKTWVSPKSAHFWTPKKALFPVGVTVPNYGLISERILPLPLPVRSSLIDVFAPPNLKTENPIFLHHPQNNNCLVRLYLGRRSPTAPPASFHLNNLPLHLNEMQRLNLDTAHFARLMAHALAVMHWRAGLDANDVEFVLGRAPSCTVAPSALEARHLSPDEAARACATDFDRRGVAVWMLDFNLCQGFGEDEKGLKRLVDAFWWNDPYFPRPGEGALWEVFRGRYLEKAKKAAIRASQPPKPLDQVQQVYQAALAELSSVTPTTSESKARLQSRMTNNAQLSEQTRLLCAEDKDRSWPPGTPSLSSQSSFRPGYATPGHTRRHPVSETLRFKESYDFSGLGVAALDKGDFDYSEGGEPEKVHCRVLSMEYAVQPPNLPSSSAKCYSTEQSAASGLAGRPQSSLARKRLHPSRHSAHCHKRGAKPETLGLKLCA</sequence>
<gene>
    <name evidence="1" type="ORF">OPT61_g9284</name>
</gene>
<evidence type="ECO:0000313" key="2">
    <source>
        <dbReference type="Proteomes" id="UP001153331"/>
    </source>
</evidence>
<organism evidence="1 2">
    <name type="scientific">Boeremia exigua</name>
    <dbReference type="NCBI Taxonomy" id="749465"/>
    <lineage>
        <taxon>Eukaryota</taxon>
        <taxon>Fungi</taxon>
        <taxon>Dikarya</taxon>
        <taxon>Ascomycota</taxon>
        <taxon>Pezizomycotina</taxon>
        <taxon>Dothideomycetes</taxon>
        <taxon>Pleosporomycetidae</taxon>
        <taxon>Pleosporales</taxon>
        <taxon>Pleosporineae</taxon>
        <taxon>Didymellaceae</taxon>
        <taxon>Boeremia</taxon>
    </lineage>
</organism>
<keyword evidence="2" id="KW-1185">Reference proteome</keyword>
<dbReference type="Proteomes" id="UP001153331">
    <property type="component" value="Unassembled WGS sequence"/>
</dbReference>
<comment type="caution">
    <text evidence="1">The sequence shown here is derived from an EMBL/GenBank/DDBJ whole genome shotgun (WGS) entry which is preliminary data.</text>
</comment>
<accession>A0ACC2HUR5</accession>
<protein>
    <submittedName>
        <fullName evidence="1">Uncharacterized protein</fullName>
    </submittedName>
</protein>
<name>A0ACC2HUR5_9PLEO</name>
<dbReference type="EMBL" id="JAPHNI010001068">
    <property type="protein sequence ID" value="KAJ8106827.1"/>
    <property type="molecule type" value="Genomic_DNA"/>
</dbReference>
<evidence type="ECO:0000313" key="1">
    <source>
        <dbReference type="EMBL" id="KAJ8106827.1"/>
    </source>
</evidence>
<reference evidence="1" key="1">
    <citation type="submission" date="2022-11" db="EMBL/GenBank/DDBJ databases">
        <title>Genome Sequence of Boeremia exigua.</title>
        <authorList>
            <person name="Buettner E."/>
        </authorList>
    </citation>
    <scope>NUCLEOTIDE SEQUENCE</scope>
    <source>
        <strain evidence="1">CU02</strain>
    </source>
</reference>
<proteinExistence type="predicted"/>